<reference evidence="1 2" key="1">
    <citation type="journal article" date="2013" name="PLoS Genet.">
        <title>The genome and development-dependent transcriptomes of Pyronema confluens: a window into fungal evolution.</title>
        <authorList>
            <person name="Traeger S."/>
            <person name="Altegoer F."/>
            <person name="Freitag M."/>
            <person name="Gabaldon T."/>
            <person name="Kempken F."/>
            <person name="Kumar A."/>
            <person name="Marcet-Houben M."/>
            <person name="Poggeler S."/>
            <person name="Stajich J.E."/>
            <person name="Nowrousian M."/>
        </authorList>
    </citation>
    <scope>NUCLEOTIDE SEQUENCE [LARGE SCALE GENOMIC DNA]</scope>
    <source>
        <strain evidence="2">CBS 100304</strain>
        <tissue evidence="1">Vegetative mycelium</tissue>
    </source>
</reference>
<sequence>MLPKLSIPSIASGFMLPDHTSTACTPCYATKRKNWTVHAGCLGGGDGDGDRAMFVNYR</sequence>
<evidence type="ECO:0000313" key="1">
    <source>
        <dbReference type="EMBL" id="CCX31140.1"/>
    </source>
</evidence>
<protein>
    <submittedName>
        <fullName evidence="1">Uncharacterized protein</fullName>
    </submittedName>
</protein>
<dbReference type="Proteomes" id="UP000018144">
    <property type="component" value="Unassembled WGS sequence"/>
</dbReference>
<dbReference type="EMBL" id="HF935541">
    <property type="protein sequence ID" value="CCX31140.1"/>
    <property type="molecule type" value="Genomic_DNA"/>
</dbReference>
<organism evidence="1 2">
    <name type="scientific">Pyronema omphalodes (strain CBS 100304)</name>
    <name type="common">Pyronema confluens</name>
    <dbReference type="NCBI Taxonomy" id="1076935"/>
    <lineage>
        <taxon>Eukaryota</taxon>
        <taxon>Fungi</taxon>
        <taxon>Dikarya</taxon>
        <taxon>Ascomycota</taxon>
        <taxon>Pezizomycotina</taxon>
        <taxon>Pezizomycetes</taxon>
        <taxon>Pezizales</taxon>
        <taxon>Pyronemataceae</taxon>
        <taxon>Pyronema</taxon>
    </lineage>
</organism>
<evidence type="ECO:0000313" key="2">
    <source>
        <dbReference type="Proteomes" id="UP000018144"/>
    </source>
</evidence>
<gene>
    <name evidence="1" type="ORF">PCON_10030</name>
</gene>
<name>U4LP84_PYROM</name>
<keyword evidence="2" id="KW-1185">Reference proteome</keyword>
<dbReference type="AlphaFoldDB" id="U4LP84"/>
<proteinExistence type="predicted"/>
<accession>U4LP84</accession>